<keyword evidence="2" id="KW-0645">Protease</keyword>
<dbReference type="GO" id="GO:0046872">
    <property type="term" value="F:metal ion binding"/>
    <property type="evidence" value="ECO:0007669"/>
    <property type="project" value="UniProtKB-KW"/>
</dbReference>
<dbReference type="GO" id="GO:0006508">
    <property type="term" value="P:proteolysis"/>
    <property type="evidence" value="ECO:0007669"/>
    <property type="project" value="UniProtKB-KW"/>
</dbReference>
<evidence type="ECO:0000259" key="8">
    <source>
        <dbReference type="Pfam" id="PF04389"/>
    </source>
</evidence>
<dbReference type="InterPro" id="IPR007484">
    <property type="entry name" value="Peptidase_M28"/>
</dbReference>
<dbReference type="Gene3D" id="3.40.630.10">
    <property type="entry name" value="Zn peptidases"/>
    <property type="match status" value="2"/>
</dbReference>
<organism evidence="9 10">
    <name type="scientific">Dyadobacter frigoris</name>
    <dbReference type="NCBI Taxonomy" id="2576211"/>
    <lineage>
        <taxon>Bacteria</taxon>
        <taxon>Pseudomonadati</taxon>
        <taxon>Bacteroidota</taxon>
        <taxon>Cytophagia</taxon>
        <taxon>Cytophagales</taxon>
        <taxon>Spirosomataceae</taxon>
        <taxon>Dyadobacter</taxon>
    </lineage>
</organism>
<evidence type="ECO:0000256" key="5">
    <source>
        <dbReference type="ARBA" id="ARBA00022801"/>
    </source>
</evidence>
<keyword evidence="6" id="KW-0862">Zinc</keyword>
<evidence type="ECO:0000313" key="9">
    <source>
        <dbReference type="EMBL" id="TKT88022.1"/>
    </source>
</evidence>
<dbReference type="PANTHER" id="PTHR12147:SF56">
    <property type="entry name" value="AMINOPEPTIDASE YDR415C-RELATED"/>
    <property type="match status" value="1"/>
</dbReference>
<evidence type="ECO:0000313" key="10">
    <source>
        <dbReference type="Proteomes" id="UP000304900"/>
    </source>
</evidence>
<proteinExistence type="predicted"/>
<feature type="domain" description="PA" evidence="7">
    <location>
        <begin position="139"/>
        <end position="218"/>
    </location>
</feature>
<gene>
    <name evidence="9" type="ORF">FDK13_28390</name>
</gene>
<dbReference type="SUPFAM" id="SSF52025">
    <property type="entry name" value="PA domain"/>
    <property type="match status" value="1"/>
</dbReference>
<dbReference type="AlphaFoldDB" id="A0A4U6CTV2"/>
<evidence type="ECO:0000256" key="3">
    <source>
        <dbReference type="ARBA" id="ARBA00022723"/>
    </source>
</evidence>
<dbReference type="SUPFAM" id="SSF53187">
    <property type="entry name" value="Zn-dependent exopeptidases"/>
    <property type="match status" value="1"/>
</dbReference>
<evidence type="ECO:0000256" key="4">
    <source>
        <dbReference type="ARBA" id="ARBA00022729"/>
    </source>
</evidence>
<reference evidence="9 10" key="1">
    <citation type="submission" date="2019-05" db="EMBL/GenBank/DDBJ databases">
        <title>Dyadobacter AR-3-8 sp. nov., isolated from arctic soil.</title>
        <authorList>
            <person name="Chaudhary D.K."/>
        </authorList>
    </citation>
    <scope>NUCLEOTIDE SEQUENCE [LARGE SCALE GENOMIC DNA]</scope>
    <source>
        <strain evidence="9 10">AR-3-8</strain>
    </source>
</reference>
<keyword evidence="5 9" id="KW-0378">Hydrolase</keyword>
<accession>A0A4U6CTV2</accession>
<dbReference type="PANTHER" id="PTHR12147">
    <property type="entry name" value="METALLOPEPTIDASE M28 FAMILY MEMBER"/>
    <property type="match status" value="1"/>
</dbReference>
<sequence length="546" mass="59608">MRIPCFLSISAFFISFIPALSQDLKLDKNTKYALSKVDTARIKRDITYLSDDKLKGRLPGKEGYQMAVDYVVEQFKQTGLIPSGDNGTFLQKLILRKATVNTSLSSAILKDKNGNQDTLVIGKEITLFPNALQNKVLAEAPLVFAGYGIDVPGKYSDYDGIDVKGKIVVVLSGAPKSLQLPSSIQAHFGNPAAKMRIAAAKGAIGIIMSTDTPGPASTLGSGVTLAMDTARTSAIGRNSIGKLQLSARVPYSELARIFMNSKKNLKQVLAILEQGKSSSFEFPLSILVQYSSAYKDMESYNVIAKIEGTDKKLKNEYVIHTAHLDHLGIAQPIKGDSIYNGAHDNASGVACLLEIARTYKKTGVKPRRSILIVMTTAEEMGLLGSAYFAAYPTVPKSQIVADINTDMPTLIAPLLSVAPLGAEHSGLDKSVDFACAQLGIEKQKDPMPEEARFVRSDQYSFVLEGIPALHIKYGTKTMDPSFDLVKFTKQWRDANYHKPSDEITNSFDFNAAKKYVQLNFLISYSIAQTTNRPKWNAGDFFGTVVE</sequence>
<evidence type="ECO:0000256" key="6">
    <source>
        <dbReference type="ARBA" id="ARBA00022833"/>
    </source>
</evidence>
<dbReference type="InterPro" id="IPR045175">
    <property type="entry name" value="M28_fam"/>
</dbReference>
<dbReference type="Gene3D" id="3.50.30.30">
    <property type="match status" value="1"/>
</dbReference>
<name>A0A4U6CTV2_9BACT</name>
<dbReference type="Pfam" id="PF04389">
    <property type="entry name" value="Peptidase_M28"/>
    <property type="match status" value="1"/>
</dbReference>
<dbReference type="GO" id="GO:0008235">
    <property type="term" value="F:metalloexopeptidase activity"/>
    <property type="evidence" value="ECO:0007669"/>
    <property type="project" value="InterPro"/>
</dbReference>
<protein>
    <submittedName>
        <fullName evidence="9">M20/M25/M40 family metallo-hydrolase</fullName>
    </submittedName>
</protein>
<dbReference type="Pfam" id="PF02225">
    <property type="entry name" value="PA"/>
    <property type="match status" value="1"/>
</dbReference>
<feature type="domain" description="Peptidase M28" evidence="8">
    <location>
        <begin position="301"/>
        <end position="513"/>
    </location>
</feature>
<dbReference type="OrthoDB" id="1521787at2"/>
<evidence type="ECO:0000256" key="2">
    <source>
        <dbReference type="ARBA" id="ARBA00022670"/>
    </source>
</evidence>
<evidence type="ECO:0000256" key="1">
    <source>
        <dbReference type="ARBA" id="ARBA00022438"/>
    </source>
</evidence>
<dbReference type="GO" id="GO:0004177">
    <property type="term" value="F:aminopeptidase activity"/>
    <property type="evidence" value="ECO:0007669"/>
    <property type="project" value="UniProtKB-KW"/>
</dbReference>
<keyword evidence="10" id="KW-1185">Reference proteome</keyword>
<dbReference type="EMBL" id="SZVO01000017">
    <property type="protein sequence ID" value="TKT88022.1"/>
    <property type="molecule type" value="Genomic_DNA"/>
</dbReference>
<comment type="caution">
    <text evidence="9">The sequence shown here is derived from an EMBL/GenBank/DDBJ whole genome shotgun (WGS) entry which is preliminary data.</text>
</comment>
<keyword evidence="3" id="KW-0479">Metal-binding</keyword>
<keyword evidence="1" id="KW-0031">Aminopeptidase</keyword>
<evidence type="ECO:0000259" key="7">
    <source>
        <dbReference type="Pfam" id="PF02225"/>
    </source>
</evidence>
<dbReference type="InterPro" id="IPR046450">
    <property type="entry name" value="PA_dom_sf"/>
</dbReference>
<dbReference type="Proteomes" id="UP000304900">
    <property type="component" value="Unassembled WGS sequence"/>
</dbReference>
<dbReference type="InterPro" id="IPR003137">
    <property type="entry name" value="PA_domain"/>
</dbReference>
<dbReference type="RefSeq" id="WP_137343408.1">
    <property type="nucleotide sequence ID" value="NZ_BSQH01000005.1"/>
</dbReference>
<keyword evidence="4" id="KW-0732">Signal</keyword>